<dbReference type="InterPro" id="IPR004302">
    <property type="entry name" value="Cellulose/chitin-bd_N"/>
</dbReference>
<evidence type="ECO:0000259" key="6">
    <source>
        <dbReference type="SMART" id="SM00495"/>
    </source>
</evidence>
<keyword evidence="3 5" id="KW-0732">Signal</keyword>
<feature type="signal peptide" evidence="5">
    <location>
        <begin position="1"/>
        <end position="25"/>
    </location>
</feature>
<dbReference type="EMBL" id="CP033969">
    <property type="protein sequence ID" value="AZG12304.1"/>
    <property type="molecule type" value="Genomic_DNA"/>
</dbReference>
<dbReference type="Gene3D" id="2.10.10.20">
    <property type="entry name" value="Carbohydrate-binding module superfamily 5/12"/>
    <property type="match status" value="1"/>
</dbReference>
<dbReference type="InterPro" id="IPR051024">
    <property type="entry name" value="GlcNAc_Chitin_IntDeg"/>
</dbReference>
<name>A0A3G8GW33_9BURK</name>
<evidence type="ECO:0000256" key="1">
    <source>
        <dbReference type="ARBA" id="ARBA00022525"/>
    </source>
</evidence>
<dbReference type="CDD" id="cd21177">
    <property type="entry name" value="LPMO_AA10"/>
    <property type="match status" value="1"/>
</dbReference>
<dbReference type="InterPro" id="IPR014756">
    <property type="entry name" value="Ig_E-set"/>
</dbReference>
<dbReference type="RefSeq" id="WP_124682201.1">
    <property type="nucleotide sequence ID" value="NZ_CP033969.1"/>
</dbReference>
<protein>
    <submittedName>
        <fullName evidence="7">Chitin-binding protein</fullName>
    </submittedName>
</protein>
<evidence type="ECO:0000256" key="2">
    <source>
        <dbReference type="ARBA" id="ARBA00022669"/>
    </source>
</evidence>
<dbReference type="GO" id="GO:0005576">
    <property type="term" value="C:extracellular region"/>
    <property type="evidence" value="ECO:0007669"/>
    <property type="project" value="InterPro"/>
</dbReference>
<dbReference type="InterPro" id="IPR003610">
    <property type="entry name" value="CBM5/12"/>
</dbReference>
<evidence type="ECO:0000256" key="5">
    <source>
        <dbReference type="SAM" id="SignalP"/>
    </source>
</evidence>
<feature type="domain" description="Chitin-binding type-3" evidence="6">
    <location>
        <begin position="348"/>
        <end position="396"/>
    </location>
</feature>
<organism evidence="7 8">
    <name type="scientific">Cupriavidus pauculus</name>
    <dbReference type="NCBI Taxonomy" id="82633"/>
    <lineage>
        <taxon>Bacteria</taxon>
        <taxon>Pseudomonadati</taxon>
        <taxon>Pseudomonadota</taxon>
        <taxon>Betaproteobacteria</taxon>
        <taxon>Burkholderiales</taxon>
        <taxon>Burkholderiaceae</taxon>
        <taxon>Cupriavidus</taxon>
    </lineage>
</organism>
<keyword evidence="1" id="KW-0964">Secreted</keyword>
<dbReference type="Proteomes" id="UP000270411">
    <property type="component" value="Chromosome 1"/>
</dbReference>
<keyword evidence="4" id="KW-0378">Hydrolase</keyword>
<keyword evidence="2" id="KW-0147">Chitin-binding</keyword>
<dbReference type="SUPFAM" id="SSF81296">
    <property type="entry name" value="E set domains"/>
    <property type="match status" value="1"/>
</dbReference>
<dbReference type="GO" id="GO:0004553">
    <property type="term" value="F:hydrolase activity, hydrolyzing O-glycosyl compounds"/>
    <property type="evidence" value="ECO:0007669"/>
    <property type="project" value="InterPro"/>
</dbReference>
<dbReference type="SMART" id="SM00495">
    <property type="entry name" value="ChtBD3"/>
    <property type="match status" value="1"/>
</dbReference>
<dbReference type="Gene3D" id="3.30.70.2150">
    <property type="match status" value="1"/>
</dbReference>
<reference evidence="8" key="1">
    <citation type="submission" date="2018-11" db="EMBL/GenBank/DDBJ databases">
        <title>FDA dAtabase for Regulatory Grade micrObial Sequences (FDA-ARGOS): Supporting development and validation of Infectious Disease Dx tests.</title>
        <authorList>
            <person name="Goldberg B."/>
            <person name="Campos J."/>
            <person name="Tallon L."/>
            <person name="Sadzewicz L."/>
            <person name="Zhao X."/>
            <person name="Vavikolanu K."/>
            <person name="Mehta A."/>
            <person name="Aluvathingal J."/>
            <person name="Nadendla S."/>
            <person name="Geyer C."/>
            <person name="Nandy P."/>
            <person name="Yan Y."/>
            <person name="Sichtig H."/>
        </authorList>
    </citation>
    <scope>NUCLEOTIDE SEQUENCE [LARGE SCALE GENOMIC DNA]</scope>
    <source>
        <strain evidence="8">FDAARGOS_614</strain>
    </source>
</reference>
<evidence type="ECO:0000313" key="7">
    <source>
        <dbReference type="EMBL" id="AZG12304.1"/>
    </source>
</evidence>
<accession>A0A3G8GW33</accession>
<dbReference type="GO" id="GO:0008061">
    <property type="term" value="F:chitin binding"/>
    <property type="evidence" value="ECO:0007669"/>
    <property type="project" value="UniProtKB-KW"/>
</dbReference>
<dbReference type="Gene3D" id="2.70.50.50">
    <property type="entry name" value="chitin-binding protein cbp21"/>
    <property type="match status" value="1"/>
</dbReference>
<dbReference type="Pfam" id="PF03067">
    <property type="entry name" value="LPMO_10"/>
    <property type="match status" value="1"/>
</dbReference>
<dbReference type="InterPro" id="IPR041029">
    <property type="entry name" value="GbpA_2"/>
</dbReference>
<dbReference type="PANTHER" id="PTHR34823:SF1">
    <property type="entry name" value="CHITIN-BINDING TYPE-4 DOMAIN-CONTAINING PROTEIN"/>
    <property type="match status" value="1"/>
</dbReference>
<sequence>MQFNRAVLAGLATAAAMATPLTAFAHGTMELPASRVLTCYSEGAEQPKSGACQAARAVGGAQQFYDWNGVRQGSAAGNHKAFVADGELCSGGSASFRGLDLARLDWPQTSIVPTASGDYTFVWRATARHATQYFKYYITRDDWDPGVPLRWQDLEEFATVTGAQATEEGGRYRMNVQLPKGKKGSHVIYSIWQRSDSPEAFYACADVRFPGDGLPVREIGWEDQGPLAAMGDLVAGTKLTFRALDSAGRDSGKHVLTITASNARARTWAYQLAQKVNAESQIFRIGELQARNGVSNIVPLQSATANRVYLGKSYPGYRFEIDKEAPSASGRSGGGGQAATGQVDGRALDTWREGPTYEIGQAVTYQGRRYVCLQRHTAWRGAGWSPAVTPALWRVIR</sequence>
<dbReference type="SUPFAM" id="SSF51055">
    <property type="entry name" value="Carbohydrate binding domain"/>
    <property type="match status" value="1"/>
</dbReference>
<evidence type="ECO:0000313" key="8">
    <source>
        <dbReference type="Proteomes" id="UP000270411"/>
    </source>
</evidence>
<evidence type="ECO:0000256" key="4">
    <source>
        <dbReference type="ARBA" id="ARBA00022801"/>
    </source>
</evidence>
<dbReference type="AlphaFoldDB" id="A0A3G8GW33"/>
<dbReference type="InterPro" id="IPR036573">
    <property type="entry name" value="CBM_sf_5/12"/>
</dbReference>
<proteinExistence type="predicted"/>
<evidence type="ECO:0000256" key="3">
    <source>
        <dbReference type="ARBA" id="ARBA00022729"/>
    </source>
</evidence>
<gene>
    <name evidence="7" type="ORF">EHF44_02090</name>
</gene>
<feature type="chain" id="PRO_5018084557" evidence="5">
    <location>
        <begin position="26"/>
        <end position="397"/>
    </location>
</feature>
<dbReference type="GO" id="GO:0030246">
    <property type="term" value="F:carbohydrate binding"/>
    <property type="evidence" value="ECO:0007669"/>
    <property type="project" value="InterPro"/>
</dbReference>
<dbReference type="OrthoDB" id="3675244at2"/>
<dbReference type="PANTHER" id="PTHR34823">
    <property type="entry name" value="GLCNAC-BINDING PROTEIN A"/>
    <property type="match status" value="1"/>
</dbReference>
<dbReference type="Pfam" id="PF02839">
    <property type="entry name" value="CBM_5_12"/>
    <property type="match status" value="1"/>
</dbReference>
<dbReference type="GO" id="GO:0005975">
    <property type="term" value="P:carbohydrate metabolic process"/>
    <property type="evidence" value="ECO:0007669"/>
    <property type="project" value="InterPro"/>
</dbReference>
<dbReference type="CDD" id="cd12214">
    <property type="entry name" value="ChiA1_BD"/>
    <property type="match status" value="1"/>
</dbReference>
<dbReference type="Pfam" id="PF18416">
    <property type="entry name" value="GbpA_2"/>
    <property type="match status" value="1"/>
</dbReference>
<dbReference type="KEGG" id="cpau:EHF44_02090"/>